<evidence type="ECO:0000313" key="1">
    <source>
        <dbReference type="EMBL" id="PMP84134.1"/>
    </source>
</evidence>
<evidence type="ECO:0000313" key="2">
    <source>
        <dbReference type="Proteomes" id="UP000236910"/>
    </source>
</evidence>
<organism evidence="1 2">
    <name type="scientific">Caldisericum exile</name>
    <dbReference type="NCBI Taxonomy" id="693075"/>
    <lineage>
        <taxon>Bacteria</taxon>
        <taxon>Pseudomonadati</taxon>
        <taxon>Caldisericota/Cryosericota group</taxon>
        <taxon>Caldisericota</taxon>
        <taxon>Caldisericia</taxon>
        <taxon>Caldisericales</taxon>
        <taxon>Caldisericaceae</taxon>
        <taxon>Caldisericum</taxon>
    </lineage>
</organism>
<proteinExistence type="predicted"/>
<sequence length="183" mass="20917">FVKGFVNIECDNVSQLIENQKIFRFTWIESDKVLKDKPFASIVVSDLTVALPISIAKDNSLTIFINQFVKGEAKLVYNNEEYCFYEVSEFLPQILTSNGYLKILEKTVYGLKIPKNALIKKSGEYFIYIVNGNIIKDVKVAVFDYDPKFVVVKVENPYFNDFSSLIVVLTPRIFKIGDVVGNF</sequence>
<feature type="non-terminal residue" evidence="1">
    <location>
        <position position="1"/>
    </location>
</feature>
<reference evidence="1 2" key="1">
    <citation type="submission" date="2018-01" db="EMBL/GenBank/DDBJ databases">
        <title>Metagenomic assembled genomes from two thermal pools in the Uzon Caldera, Kamchatka, Russia.</title>
        <authorList>
            <person name="Wilkins L."/>
            <person name="Ettinger C."/>
        </authorList>
    </citation>
    <scope>NUCLEOTIDE SEQUENCE [LARGE SCALE GENOMIC DNA]</scope>
    <source>
        <strain evidence="1">ARK-10</strain>
    </source>
</reference>
<gene>
    <name evidence="1" type="ORF">C0175_00620</name>
</gene>
<protein>
    <submittedName>
        <fullName evidence="1">Uncharacterized protein</fullName>
    </submittedName>
</protein>
<comment type="caution">
    <text evidence="1">The sequence shown here is derived from an EMBL/GenBank/DDBJ whole genome shotgun (WGS) entry which is preliminary data.</text>
</comment>
<dbReference type="EMBL" id="PNIX01000035">
    <property type="protein sequence ID" value="PMP84134.1"/>
    <property type="molecule type" value="Genomic_DNA"/>
</dbReference>
<dbReference type="Proteomes" id="UP000236910">
    <property type="component" value="Unassembled WGS sequence"/>
</dbReference>
<dbReference type="AlphaFoldDB" id="A0A2J6X9M5"/>
<accession>A0A2J6X9M5</accession>
<name>A0A2J6X9M5_9BACT</name>